<dbReference type="RefSeq" id="WP_093506201.1">
    <property type="nucleotide sequence ID" value="NZ_BSSG01000008.1"/>
</dbReference>
<dbReference type="Pfam" id="PF12146">
    <property type="entry name" value="Hydrolase_4"/>
    <property type="match status" value="1"/>
</dbReference>
<dbReference type="InterPro" id="IPR022742">
    <property type="entry name" value="Hydrolase_4"/>
</dbReference>
<dbReference type="Proteomes" id="UP000243950">
    <property type="component" value="Unassembled WGS sequence"/>
</dbReference>
<accession>A0A1I1XVV9</accession>
<proteinExistence type="predicted"/>
<protein>
    <submittedName>
        <fullName evidence="2">Serine aminopeptidase, S33</fullName>
    </submittedName>
</protein>
<evidence type="ECO:0000313" key="3">
    <source>
        <dbReference type="Proteomes" id="UP000243950"/>
    </source>
</evidence>
<dbReference type="SUPFAM" id="SSF53474">
    <property type="entry name" value="alpha/beta-Hydrolases"/>
    <property type="match status" value="1"/>
</dbReference>
<feature type="domain" description="Serine aminopeptidase S33" evidence="1">
    <location>
        <begin position="60"/>
        <end position="201"/>
    </location>
</feature>
<organism evidence="2 3">
    <name type="scientific">Pseudomonas straminea</name>
    <dbReference type="NCBI Taxonomy" id="47882"/>
    <lineage>
        <taxon>Bacteria</taxon>
        <taxon>Pseudomonadati</taxon>
        <taxon>Pseudomonadota</taxon>
        <taxon>Gammaproteobacteria</taxon>
        <taxon>Pseudomonadales</taxon>
        <taxon>Pseudomonadaceae</taxon>
        <taxon>Phytopseudomonas</taxon>
    </lineage>
</organism>
<dbReference type="EMBL" id="FOMO01000008">
    <property type="protein sequence ID" value="SFE09690.1"/>
    <property type="molecule type" value="Genomic_DNA"/>
</dbReference>
<keyword evidence="3" id="KW-1185">Reference proteome</keyword>
<keyword evidence="2" id="KW-0645">Protease</keyword>
<keyword evidence="2" id="KW-0378">Hydrolase</keyword>
<keyword evidence="2" id="KW-0031">Aminopeptidase</keyword>
<evidence type="ECO:0000313" key="2">
    <source>
        <dbReference type="EMBL" id="SFE09690.1"/>
    </source>
</evidence>
<dbReference type="InterPro" id="IPR029058">
    <property type="entry name" value="AB_hydrolase_fold"/>
</dbReference>
<dbReference type="AlphaFoldDB" id="A0A1I1XVV9"/>
<sequence length="232" mass="24593">MRKHAITLVLLPGMDGTGSLFQPLIDCSGDFFDIRVISYPTDEALGYEALEWMVLSSLPRGEPYILLGESFSGPIAISIAATRPPGLIGLVLCSTFAVSPRPAVTALWAMATAFPPRLAPSVALEYLLLGRFSSKALSSALSAAIRPMSPAVFSARVRAIHNVNVLPKLKYVSVPILYLQALEDRLVPRSAAGLMQIEVPGTRVVSVVAPHCLLQTAPGEAAAAIGAFAEQL</sequence>
<reference evidence="3" key="1">
    <citation type="submission" date="2016-10" db="EMBL/GenBank/DDBJ databases">
        <authorList>
            <person name="Varghese N."/>
            <person name="Submissions S."/>
        </authorList>
    </citation>
    <scope>NUCLEOTIDE SEQUENCE [LARGE SCALE GENOMIC DNA]</scope>
    <source>
        <strain evidence="3">JCM 2783</strain>
    </source>
</reference>
<gene>
    <name evidence="2" type="ORF">SAMN05216372_108169</name>
</gene>
<name>A0A1I1XVV9_PSEOC</name>
<dbReference type="GO" id="GO:0004177">
    <property type="term" value="F:aminopeptidase activity"/>
    <property type="evidence" value="ECO:0007669"/>
    <property type="project" value="UniProtKB-KW"/>
</dbReference>
<evidence type="ECO:0000259" key="1">
    <source>
        <dbReference type="Pfam" id="PF12146"/>
    </source>
</evidence>
<dbReference type="Gene3D" id="3.40.50.1820">
    <property type="entry name" value="alpha/beta hydrolase"/>
    <property type="match status" value="1"/>
</dbReference>